<dbReference type="InterPro" id="IPR047153">
    <property type="entry name" value="TRIM45/56/19-like"/>
</dbReference>
<dbReference type="Proteomes" id="UP000186176">
    <property type="component" value="Unassembled WGS sequence"/>
</dbReference>
<dbReference type="CDD" id="cd19756">
    <property type="entry name" value="Bbox2"/>
    <property type="match status" value="1"/>
</dbReference>
<organism evidence="4 5">
    <name type="scientific">Cryptosporidium ubiquitum</name>
    <dbReference type="NCBI Taxonomy" id="857276"/>
    <lineage>
        <taxon>Eukaryota</taxon>
        <taxon>Sar</taxon>
        <taxon>Alveolata</taxon>
        <taxon>Apicomplexa</taxon>
        <taxon>Conoidasida</taxon>
        <taxon>Coccidia</taxon>
        <taxon>Eucoccidiorida</taxon>
        <taxon>Eimeriorina</taxon>
        <taxon>Cryptosporidiidae</taxon>
        <taxon>Cryptosporidium</taxon>
    </lineage>
</organism>
<dbReference type="Pfam" id="PF00643">
    <property type="entry name" value="zf-B_box"/>
    <property type="match status" value="1"/>
</dbReference>
<gene>
    <name evidence="4" type="ORF">cubi_01811</name>
</gene>
<dbReference type="CDD" id="cd19757">
    <property type="entry name" value="Bbox1"/>
    <property type="match status" value="1"/>
</dbReference>
<dbReference type="PROSITE" id="PS50119">
    <property type="entry name" value="ZF_BBOX"/>
    <property type="match status" value="1"/>
</dbReference>
<protein>
    <submittedName>
        <fullName evidence="4">Uncharacterized protein</fullName>
    </submittedName>
</protein>
<feature type="domain" description="B box-type" evidence="3">
    <location>
        <begin position="137"/>
        <end position="179"/>
    </location>
</feature>
<dbReference type="PROSITE" id="PS50089">
    <property type="entry name" value="ZF_RING_2"/>
    <property type="match status" value="1"/>
</dbReference>
<dbReference type="InterPro" id="IPR001841">
    <property type="entry name" value="Znf_RING"/>
</dbReference>
<dbReference type="GO" id="GO:0008270">
    <property type="term" value="F:zinc ion binding"/>
    <property type="evidence" value="ECO:0007669"/>
    <property type="project" value="UniProtKB-KW"/>
</dbReference>
<evidence type="ECO:0000256" key="1">
    <source>
        <dbReference type="PROSITE-ProRule" id="PRU00024"/>
    </source>
</evidence>
<dbReference type="InterPro" id="IPR000315">
    <property type="entry name" value="Znf_B-box"/>
</dbReference>
<evidence type="ECO:0000313" key="4">
    <source>
        <dbReference type="EMBL" id="OII71336.1"/>
    </source>
</evidence>
<accession>A0A1J4MAT3</accession>
<dbReference type="PANTHER" id="PTHR25462:SF296">
    <property type="entry name" value="MEIOTIC P26, ISOFORM F"/>
    <property type="match status" value="1"/>
</dbReference>
<keyword evidence="5" id="KW-1185">Reference proteome</keyword>
<keyword evidence="1" id="KW-0479">Metal-binding</keyword>
<comment type="caution">
    <text evidence="4">The sequence shown here is derived from an EMBL/GenBank/DDBJ whole genome shotgun (WGS) entry which is preliminary data.</text>
</comment>
<dbReference type="Gene3D" id="3.30.160.60">
    <property type="entry name" value="Classic Zinc Finger"/>
    <property type="match status" value="1"/>
</dbReference>
<dbReference type="RefSeq" id="XP_028873207.1">
    <property type="nucleotide sequence ID" value="XM_029018823.1"/>
</dbReference>
<dbReference type="SMART" id="SM00184">
    <property type="entry name" value="RING"/>
    <property type="match status" value="2"/>
</dbReference>
<evidence type="ECO:0000259" key="2">
    <source>
        <dbReference type="PROSITE" id="PS50089"/>
    </source>
</evidence>
<sequence>MNSNNQLDKNVLMNANEFNEIPNIASETTYTGINIVENKQNSNSDNVNDDHDEIVPCSYCNQPTYEESYILLSCLHRYHYSCVLNNITAITQSGDFMICKVCGFKSAVLGKTGAPVARDLNLISLKNSLGSIPNGSCSTCQFRSSTIYCIDCCEGFCSKCVKEFHNSVSTLQNHIIRQLDINNDGDTVQANTAIELVKAAKEEKILSGMNGTENNINMKQTQKKRKQSAEEYCVVHKQTEAKYFCLTCEHNCFCEVCATVGMHRDHKVLMANEAIDCIRDILGKFQHFAIKRISELDSVQDSTSEWRTQQKSFLEEVKPQLESNSSQACQILNENISKFRNELLKEWFDNEDIILKEINDAKKKHDEIKQLIASLHVCLDKNDDYFMMNFLHDKYKEVYIWLDKPFNDIEFSNFTDPVVCYERIYNMTDRMNRETANLISQQIALNRLSCIFQPRKFQCNFESDIITFDDDGIAIPILSSEKISYSNSNMDDNNYSDKSIVKIKGELFNDGIFSRKKQDIQIEKSVSLEIIHKDDDDEFEDNSYDALYEKMVWLHPSSHSSNENQSDINDIKTEEIPSSSSENDLKYPVKNISTYTNNIYYDSETLFNKISANYSEDESFISNLCVDLKNEFINALPRFEILYSRANNPFICK</sequence>
<evidence type="ECO:0000313" key="5">
    <source>
        <dbReference type="Proteomes" id="UP000186176"/>
    </source>
</evidence>
<dbReference type="EMBL" id="LRBP01000030">
    <property type="protein sequence ID" value="OII71336.1"/>
    <property type="molecule type" value="Genomic_DNA"/>
</dbReference>
<keyword evidence="1" id="KW-0863">Zinc-finger</keyword>
<dbReference type="PANTHER" id="PTHR25462">
    <property type="entry name" value="BONUS, ISOFORM C-RELATED"/>
    <property type="match status" value="1"/>
</dbReference>
<dbReference type="VEuPathDB" id="CryptoDB:cubi_01811"/>
<dbReference type="AlphaFoldDB" id="A0A1J4MAT3"/>
<dbReference type="SMART" id="SM00336">
    <property type="entry name" value="BBOX"/>
    <property type="match status" value="1"/>
</dbReference>
<name>A0A1J4MAT3_9CRYT</name>
<evidence type="ECO:0000259" key="3">
    <source>
        <dbReference type="PROSITE" id="PS50119"/>
    </source>
</evidence>
<dbReference type="OrthoDB" id="342941at2759"/>
<dbReference type="SUPFAM" id="SSF57845">
    <property type="entry name" value="B-box zinc-binding domain"/>
    <property type="match status" value="1"/>
</dbReference>
<keyword evidence="1" id="KW-0862">Zinc</keyword>
<dbReference type="GeneID" id="39978602"/>
<proteinExistence type="predicted"/>
<reference evidence="4 5" key="1">
    <citation type="submission" date="2016-10" db="EMBL/GenBank/DDBJ databases">
        <title>Reductive evolution of mitochondrial metabolism and differential evolution of invasion-related proteins in Cryptosporidium.</title>
        <authorList>
            <person name="Liu S."/>
            <person name="Roellig D.M."/>
            <person name="Guo Y."/>
            <person name="Li N."/>
            <person name="Frace M.A."/>
            <person name="Tang K."/>
            <person name="Zhang L."/>
            <person name="Feng Y."/>
            <person name="Xiao L."/>
        </authorList>
    </citation>
    <scope>NUCLEOTIDE SEQUENCE [LARGE SCALE GENOMIC DNA]</scope>
    <source>
        <strain evidence="4">39726</strain>
    </source>
</reference>
<feature type="domain" description="RING-type" evidence="2">
    <location>
        <begin position="57"/>
        <end position="102"/>
    </location>
</feature>